<keyword evidence="2" id="KW-0004">4Fe-4S</keyword>
<feature type="region of interest" description="Disordered" evidence="6">
    <location>
        <begin position="84"/>
        <end position="106"/>
    </location>
</feature>
<dbReference type="InterPro" id="IPR011257">
    <property type="entry name" value="DNA_glycosylase"/>
</dbReference>
<dbReference type="GO" id="GO:0141166">
    <property type="term" value="P:chromosomal 5-methylcytosine DNA demethylation pathway"/>
    <property type="evidence" value="ECO:0007669"/>
    <property type="project" value="InterPro"/>
</dbReference>
<evidence type="ECO:0000256" key="2">
    <source>
        <dbReference type="ARBA" id="ARBA00022485"/>
    </source>
</evidence>
<dbReference type="PANTHER" id="PTHR46213:SF24">
    <property type="entry name" value="HHH-GPD DOMAIN-CONTAINING PROTEIN"/>
    <property type="match status" value="1"/>
</dbReference>
<feature type="compositionally biased region" description="Polar residues" evidence="6">
    <location>
        <begin position="84"/>
        <end position="97"/>
    </location>
</feature>
<evidence type="ECO:0000256" key="5">
    <source>
        <dbReference type="ARBA" id="ARBA00023014"/>
    </source>
</evidence>
<dbReference type="Pfam" id="PF15628">
    <property type="entry name" value="RRM_DME"/>
    <property type="match status" value="1"/>
</dbReference>
<evidence type="ECO:0000259" key="7">
    <source>
        <dbReference type="Pfam" id="PF15628"/>
    </source>
</evidence>
<comment type="caution">
    <text evidence="9">The sequence shown here is derived from an EMBL/GenBank/DDBJ whole genome shotgun (WGS) entry which is preliminary data.</text>
</comment>
<dbReference type="InterPro" id="IPR028925">
    <property type="entry name" value="RRM_DME"/>
</dbReference>
<dbReference type="SUPFAM" id="SSF48150">
    <property type="entry name" value="DNA-glycosylase"/>
    <property type="match status" value="1"/>
</dbReference>
<dbReference type="Proteomes" id="UP001289374">
    <property type="component" value="Unassembled WGS sequence"/>
</dbReference>
<dbReference type="PANTHER" id="PTHR46213">
    <property type="entry name" value="TRANSCRIPTIONAL ACTIVATOR DEMETER"/>
    <property type="match status" value="1"/>
</dbReference>
<dbReference type="EMBL" id="JACGWL010000016">
    <property type="protein sequence ID" value="KAK4385628.1"/>
    <property type="molecule type" value="Genomic_DNA"/>
</dbReference>
<dbReference type="Pfam" id="PF15629">
    <property type="entry name" value="Perm-CXXC"/>
    <property type="match status" value="1"/>
</dbReference>
<dbReference type="InterPro" id="IPR023170">
    <property type="entry name" value="HhH_base_excis_C"/>
</dbReference>
<dbReference type="GO" id="GO:0016829">
    <property type="term" value="F:lyase activity"/>
    <property type="evidence" value="ECO:0007669"/>
    <property type="project" value="UniProtKB-KW"/>
</dbReference>
<protein>
    <submittedName>
        <fullName evidence="9">DNA glycosylase/AP lyase ROS1</fullName>
    </submittedName>
</protein>
<feature type="region of interest" description="Disordered" evidence="6">
    <location>
        <begin position="143"/>
        <end position="174"/>
    </location>
</feature>
<keyword evidence="9" id="KW-0456">Lyase</keyword>
<proteinExistence type="predicted"/>
<evidence type="ECO:0000256" key="3">
    <source>
        <dbReference type="ARBA" id="ARBA00022723"/>
    </source>
</evidence>
<evidence type="ECO:0000259" key="8">
    <source>
        <dbReference type="Pfam" id="PF15629"/>
    </source>
</evidence>
<reference evidence="9" key="2">
    <citation type="journal article" date="2024" name="Plant">
        <title>Genomic evolution and insights into agronomic trait innovations of Sesamum species.</title>
        <authorList>
            <person name="Miao H."/>
            <person name="Wang L."/>
            <person name="Qu L."/>
            <person name="Liu H."/>
            <person name="Sun Y."/>
            <person name="Le M."/>
            <person name="Wang Q."/>
            <person name="Wei S."/>
            <person name="Zheng Y."/>
            <person name="Lin W."/>
            <person name="Duan Y."/>
            <person name="Cao H."/>
            <person name="Xiong S."/>
            <person name="Wang X."/>
            <person name="Wei L."/>
            <person name="Li C."/>
            <person name="Ma Q."/>
            <person name="Ju M."/>
            <person name="Zhao R."/>
            <person name="Li G."/>
            <person name="Mu C."/>
            <person name="Tian Q."/>
            <person name="Mei H."/>
            <person name="Zhang T."/>
            <person name="Gao T."/>
            <person name="Zhang H."/>
        </authorList>
    </citation>
    <scope>NUCLEOTIDE SEQUENCE</scope>
    <source>
        <strain evidence="9">K16</strain>
    </source>
</reference>
<feature type="compositionally biased region" description="Polar residues" evidence="6">
    <location>
        <begin position="27"/>
        <end position="39"/>
    </location>
</feature>
<dbReference type="InterPro" id="IPR044811">
    <property type="entry name" value="DME/ROS1"/>
</dbReference>
<evidence type="ECO:0000256" key="4">
    <source>
        <dbReference type="ARBA" id="ARBA00023004"/>
    </source>
</evidence>
<feature type="compositionally biased region" description="Polar residues" evidence="6">
    <location>
        <begin position="147"/>
        <end position="163"/>
    </location>
</feature>
<keyword evidence="3" id="KW-0479">Metal-binding</keyword>
<dbReference type="GO" id="GO:0046872">
    <property type="term" value="F:metal ion binding"/>
    <property type="evidence" value="ECO:0007669"/>
    <property type="project" value="UniProtKB-KW"/>
</dbReference>
<feature type="domain" description="Permuted single zf-CXXC unit" evidence="8">
    <location>
        <begin position="382"/>
        <end position="413"/>
    </location>
</feature>
<evidence type="ECO:0000313" key="9">
    <source>
        <dbReference type="EMBL" id="KAK4385628.1"/>
    </source>
</evidence>
<keyword evidence="10" id="KW-1185">Reference proteome</keyword>
<keyword evidence="5" id="KW-0411">Iron-sulfur</keyword>
<dbReference type="AlphaFoldDB" id="A0AAE1W2P9"/>
<feature type="compositionally biased region" description="Low complexity" evidence="6">
    <location>
        <begin position="48"/>
        <end position="57"/>
    </location>
</feature>
<name>A0AAE1W2P9_9LAMI</name>
<feature type="compositionally biased region" description="Basic and acidic residues" evidence="6">
    <location>
        <begin position="1"/>
        <end position="10"/>
    </location>
</feature>
<feature type="domain" description="Demeter RRM-fold" evidence="7">
    <location>
        <begin position="416"/>
        <end position="516"/>
    </location>
</feature>
<dbReference type="GO" id="GO:0035514">
    <property type="term" value="F:DNA demethylase activity"/>
    <property type="evidence" value="ECO:0007669"/>
    <property type="project" value="InterPro"/>
</dbReference>
<dbReference type="GO" id="GO:0019104">
    <property type="term" value="F:DNA N-glycosylase activity"/>
    <property type="evidence" value="ECO:0007669"/>
    <property type="project" value="InterPro"/>
</dbReference>
<dbReference type="Gene3D" id="1.10.1670.10">
    <property type="entry name" value="Helix-hairpin-Helix base-excision DNA repair enzymes (C-terminal)"/>
    <property type="match status" value="1"/>
</dbReference>
<dbReference type="InterPro" id="IPR028924">
    <property type="entry name" value="Perm-CXXC"/>
</dbReference>
<organism evidence="9 10">
    <name type="scientific">Sesamum angolense</name>
    <dbReference type="NCBI Taxonomy" id="2727404"/>
    <lineage>
        <taxon>Eukaryota</taxon>
        <taxon>Viridiplantae</taxon>
        <taxon>Streptophyta</taxon>
        <taxon>Embryophyta</taxon>
        <taxon>Tracheophyta</taxon>
        <taxon>Spermatophyta</taxon>
        <taxon>Magnoliopsida</taxon>
        <taxon>eudicotyledons</taxon>
        <taxon>Gunneridae</taxon>
        <taxon>Pentapetalae</taxon>
        <taxon>asterids</taxon>
        <taxon>lamiids</taxon>
        <taxon>Lamiales</taxon>
        <taxon>Pedaliaceae</taxon>
        <taxon>Sesamum</taxon>
    </lineage>
</organism>
<dbReference type="GO" id="GO:0051539">
    <property type="term" value="F:4 iron, 4 sulfur cluster binding"/>
    <property type="evidence" value="ECO:0007669"/>
    <property type="project" value="UniProtKB-KW"/>
</dbReference>
<sequence length="526" mass="59391">MGSLFPDKRPLIGHQQLENPAYRQNPGPASSSNGHSYPSISKVPHHQSSVPSSSTNSCLSLEKWEADVLAFSGKESISSLVSTDFDISNRNGNGQHSINHKQGKQEDFHEDSVFRMEPTGPAEASKQPSDNWKHDDIRLEPTEVGQVDSSSRPSVKISPTTPNARKRKAEKEKAEPFNWDTLRKQVQQAGTIGRSREAMDSLDYEALRNADVREISDTIKERGMNNMLAERMKGLSIEHTRARAKERGVCTPFNSSSSCFSGKVDTNVGRIAVRLGWVPLQPLPESLQLHLLELYPVLESIQKYLWPRLCKLDQETLYELHYQMIGFLHKERAKLQCLSNERRMPTFCKCFCKMYRREPDDPSPYLLAIWTPGETADSVQPPEIKCSFQEGGGLCNNKTCFSCNSTREAQAQTVRGTILIPCRTAMRGSFPLNGTYFQVNEVFADHESSLNPIDVPRSLIWNLPRRTVFFGTSVSTIFKGMSTEDIQYCFWKGFVCVRGFDQKTRAPRPLKARLHLPASKMAKQNE</sequence>
<reference evidence="9" key="1">
    <citation type="submission" date="2020-06" db="EMBL/GenBank/DDBJ databases">
        <authorList>
            <person name="Li T."/>
            <person name="Hu X."/>
            <person name="Zhang T."/>
            <person name="Song X."/>
            <person name="Zhang H."/>
            <person name="Dai N."/>
            <person name="Sheng W."/>
            <person name="Hou X."/>
            <person name="Wei L."/>
        </authorList>
    </citation>
    <scope>NUCLEOTIDE SEQUENCE</scope>
    <source>
        <strain evidence="9">K16</strain>
        <tissue evidence="9">Leaf</tissue>
    </source>
</reference>
<gene>
    <name evidence="9" type="ORF">Sango_2686800</name>
</gene>
<keyword evidence="4" id="KW-0408">Iron</keyword>
<evidence type="ECO:0000256" key="1">
    <source>
        <dbReference type="ARBA" id="ARBA00001966"/>
    </source>
</evidence>
<evidence type="ECO:0000313" key="10">
    <source>
        <dbReference type="Proteomes" id="UP001289374"/>
    </source>
</evidence>
<dbReference type="GO" id="GO:0006281">
    <property type="term" value="P:DNA repair"/>
    <property type="evidence" value="ECO:0007669"/>
    <property type="project" value="InterPro"/>
</dbReference>
<comment type="cofactor">
    <cofactor evidence="1">
        <name>[4Fe-4S] cluster</name>
        <dbReference type="ChEBI" id="CHEBI:49883"/>
    </cofactor>
</comment>
<accession>A0AAE1W2P9</accession>
<feature type="region of interest" description="Disordered" evidence="6">
    <location>
        <begin position="1"/>
        <end position="57"/>
    </location>
</feature>
<evidence type="ECO:0000256" key="6">
    <source>
        <dbReference type="SAM" id="MobiDB-lite"/>
    </source>
</evidence>